<comment type="caution">
    <text evidence="2">The sequence shown here is derived from an EMBL/GenBank/DDBJ whole genome shotgun (WGS) entry which is preliminary data.</text>
</comment>
<protein>
    <recommendedName>
        <fullName evidence="4">Endonuclease/exonuclease/phosphatase domain-containing protein</fullName>
    </recommendedName>
</protein>
<sequence>MEKDDEIGRPQVNVTRPSEEEESLPGLVLGSAVVSGGTNFRTGESRALGSIAGGGSPAVTLSSLEEQNEDWRSPFWYSKCMDDKIDDVCELMKDRRLDILCVNETKRKDISKPFEKGEELWIDVKDIIVKCDINERIVILGDFNRWVDVKQHGYDRVLGYICLEKRKRQKYNILYVSVDDRVRRKVVDMKVYRGINVGTDHFLYEWLELDELWKVMKSILVDEAKKACGVNKRTNVSKKDNKWRNLEVRKVISEKKKAWLDLQSAKANHRV</sequence>
<evidence type="ECO:0000313" key="3">
    <source>
        <dbReference type="Proteomes" id="UP000299102"/>
    </source>
</evidence>
<proteinExistence type="predicted"/>
<dbReference type="AlphaFoldDB" id="A0A4C1ZW31"/>
<evidence type="ECO:0000313" key="2">
    <source>
        <dbReference type="EMBL" id="GBP91682.1"/>
    </source>
</evidence>
<dbReference type="EMBL" id="BGZK01002196">
    <property type="protein sequence ID" value="GBP91682.1"/>
    <property type="molecule type" value="Genomic_DNA"/>
</dbReference>
<dbReference type="Proteomes" id="UP000299102">
    <property type="component" value="Unassembled WGS sequence"/>
</dbReference>
<accession>A0A4C1ZW31</accession>
<feature type="region of interest" description="Disordered" evidence="1">
    <location>
        <begin position="1"/>
        <end position="25"/>
    </location>
</feature>
<dbReference type="OrthoDB" id="418748at2759"/>
<gene>
    <name evidence="2" type="ORF">EVAR_100262_1</name>
</gene>
<reference evidence="2 3" key="1">
    <citation type="journal article" date="2019" name="Commun. Biol.">
        <title>The bagworm genome reveals a unique fibroin gene that provides high tensile strength.</title>
        <authorList>
            <person name="Kono N."/>
            <person name="Nakamura H."/>
            <person name="Ohtoshi R."/>
            <person name="Tomita M."/>
            <person name="Numata K."/>
            <person name="Arakawa K."/>
        </authorList>
    </citation>
    <scope>NUCLEOTIDE SEQUENCE [LARGE SCALE GENOMIC DNA]</scope>
</reference>
<name>A0A4C1ZW31_EUMVA</name>
<keyword evidence="3" id="KW-1185">Reference proteome</keyword>
<organism evidence="2 3">
    <name type="scientific">Eumeta variegata</name>
    <name type="common">Bagworm moth</name>
    <name type="synonym">Eumeta japonica</name>
    <dbReference type="NCBI Taxonomy" id="151549"/>
    <lineage>
        <taxon>Eukaryota</taxon>
        <taxon>Metazoa</taxon>
        <taxon>Ecdysozoa</taxon>
        <taxon>Arthropoda</taxon>
        <taxon>Hexapoda</taxon>
        <taxon>Insecta</taxon>
        <taxon>Pterygota</taxon>
        <taxon>Neoptera</taxon>
        <taxon>Endopterygota</taxon>
        <taxon>Lepidoptera</taxon>
        <taxon>Glossata</taxon>
        <taxon>Ditrysia</taxon>
        <taxon>Tineoidea</taxon>
        <taxon>Psychidae</taxon>
        <taxon>Oiketicinae</taxon>
        <taxon>Eumeta</taxon>
    </lineage>
</organism>
<evidence type="ECO:0000256" key="1">
    <source>
        <dbReference type="SAM" id="MobiDB-lite"/>
    </source>
</evidence>
<evidence type="ECO:0008006" key="4">
    <source>
        <dbReference type="Google" id="ProtNLM"/>
    </source>
</evidence>